<feature type="domain" description="Flagellar M-ring N-terminal" evidence="12">
    <location>
        <begin position="46"/>
        <end position="220"/>
    </location>
</feature>
<dbReference type="PIRSF" id="PIRSF004862">
    <property type="entry name" value="FliF"/>
    <property type="match status" value="1"/>
</dbReference>
<dbReference type="GO" id="GO:0005886">
    <property type="term" value="C:plasma membrane"/>
    <property type="evidence" value="ECO:0007669"/>
    <property type="project" value="UniProtKB-SubCell"/>
</dbReference>
<dbReference type="InterPro" id="IPR043427">
    <property type="entry name" value="YscJ/FliF"/>
</dbReference>
<evidence type="ECO:0000256" key="4">
    <source>
        <dbReference type="ARBA" id="ARBA00022475"/>
    </source>
</evidence>
<evidence type="ECO:0000256" key="9">
    <source>
        <dbReference type="PIRNR" id="PIRNR004862"/>
    </source>
</evidence>
<sequence length="524" mass="56894">MSELLERLRSQLSELMGRLSRQQKLILGGSLVAIIVSLVAFVYLAGRPDYVPLFQNLDPADAGAIQAKLKEQKVNFQVSEDGKSILVPSKDQASLRLELANSGLPKGTGWGFETFNESRFGETEKEKEIRLKIATETELSRTLQNIPGVENARVMIVPATDSLFKGNATDATASVMLILKPYATLDEKQIRGIVHLVSRSVKQLKPENVTVVDNTGNVLSEGLFTAGGSVNLDGLAKTQMQVKKDFEANLEQKAQDMLNRALGAGNAVVKVSTELDFSQQEVKDVKLGKPVPLSTRETEEAGQGSTGSGTPGTSANIPTQQATNNNTSSYSKTDSIVNNEIPKTETHTVTPPGSSLKRLSVSVMVNRTLTPEETQQLEKAVAQAVGIRYPIQPPAAGQPDRVEQISVLGMAFDRSAVDEMNRMAEEEKAFQRYLMIGGAVLALALLVVAGLFARRAYLRRKPAPAPEPLPSLAFDTSVPTPPVPELSPEELEKLALREKIEELSESDPEAVARLLKTWLADESR</sequence>
<comment type="subcellular location">
    <subcellularLocation>
        <location evidence="1 9">Bacterial flagellum basal body</location>
    </subcellularLocation>
    <subcellularLocation>
        <location evidence="2">Cell membrane</location>
        <topology evidence="2">Multi-pass membrane protein</topology>
    </subcellularLocation>
</comment>
<dbReference type="NCBIfam" id="TIGR00206">
    <property type="entry name" value="fliF"/>
    <property type="match status" value="1"/>
</dbReference>
<dbReference type="RefSeq" id="WP_161259057.1">
    <property type="nucleotide sequence ID" value="NZ_WXEY01000015.1"/>
</dbReference>
<keyword evidence="6 11" id="KW-1133">Transmembrane helix</keyword>
<evidence type="ECO:0000256" key="11">
    <source>
        <dbReference type="SAM" id="Phobius"/>
    </source>
</evidence>
<keyword evidence="14" id="KW-0966">Cell projection</keyword>
<dbReference type="PRINTS" id="PR01009">
    <property type="entry name" value="FLGMRINGFLIF"/>
</dbReference>
<proteinExistence type="inferred from homology"/>
<dbReference type="GO" id="GO:0003774">
    <property type="term" value="F:cytoskeletal motor activity"/>
    <property type="evidence" value="ECO:0007669"/>
    <property type="project" value="InterPro"/>
</dbReference>
<evidence type="ECO:0000313" key="14">
    <source>
        <dbReference type="EMBL" id="MZP30532.1"/>
    </source>
</evidence>
<keyword evidence="14" id="KW-0969">Cilium</keyword>
<feature type="region of interest" description="Disordered" evidence="10">
    <location>
        <begin position="288"/>
        <end position="332"/>
    </location>
</feature>
<comment type="similarity">
    <text evidence="3 9">Belongs to the FliF family.</text>
</comment>
<dbReference type="InterPro" id="IPR045851">
    <property type="entry name" value="AMP-bd_C_sf"/>
</dbReference>
<evidence type="ECO:0000259" key="13">
    <source>
        <dbReference type="Pfam" id="PF08345"/>
    </source>
</evidence>
<dbReference type="InterPro" id="IPR000067">
    <property type="entry name" value="FlgMring_FliF"/>
</dbReference>
<dbReference type="Gene3D" id="3.30.300.30">
    <property type="match status" value="1"/>
</dbReference>
<comment type="function">
    <text evidence="9">The M ring may be actively involved in energy transduction.</text>
</comment>
<dbReference type="InterPro" id="IPR013556">
    <property type="entry name" value="Flag_M-ring_C"/>
</dbReference>
<feature type="domain" description="Flagellar M-ring C-terminal" evidence="13">
    <location>
        <begin position="258"/>
        <end position="412"/>
    </location>
</feature>
<feature type="compositionally biased region" description="Polar residues" evidence="10">
    <location>
        <begin position="315"/>
        <end position="332"/>
    </location>
</feature>
<organism evidence="14 15">
    <name type="scientific">Heliomicrobium undosum</name>
    <dbReference type="NCBI Taxonomy" id="121734"/>
    <lineage>
        <taxon>Bacteria</taxon>
        <taxon>Bacillati</taxon>
        <taxon>Bacillota</taxon>
        <taxon>Clostridia</taxon>
        <taxon>Eubacteriales</taxon>
        <taxon>Heliobacteriaceae</taxon>
        <taxon>Heliomicrobium</taxon>
    </lineage>
</organism>
<gene>
    <name evidence="14" type="primary">fliF</name>
    <name evidence="14" type="ORF">GTO91_12485</name>
</gene>
<dbReference type="Pfam" id="PF08345">
    <property type="entry name" value="YscJ_FliF_C"/>
    <property type="match status" value="1"/>
</dbReference>
<dbReference type="Proteomes" id="UP000463470">
    <property type="component" value="Unassembled WGS sequence"/>
</dbReference>
<evidence type="ECO:0000256" key="1">
    <source>
        <dbReference type="ARBA" id="ARBA00004117"/>
    </source>
</evidence>
<keyword evidence="4" id="KW-1003">Cell membrane</keyword>
<evidence type="ECO:0000256" key="3">
    <source>
        <dbReference type="ARBA" id="ARBA00007971"/>
    </source>
</evidence>
<name>A0A845L1V1_9FIRM</name>
<dbReference type="EMBL" id="WXEY01000015">
    <property type="protein sequence ID" value="MZP30532.1"/>
    <property type="molecule type" value="Genomic_DNA"/>
</dbReference>
<evidence type="ECO:0000256" key="6">
    <source>
        <dbReference type="ARBA" id="ARBA00022989"/>
    </source>
</evidence>
<evidence type="ECO:0000313" key="15">
    <source>
        <dbReference type="Proteomes" id="UP000463470"/>
    </source>
</evidence>
<dbReference type="GO" id="GO:0009431">
    <property type="term" value="C:bacterial-type flagellum basal body, MS ring"/>
    <property type="evidence" value="ECO:0007669"/>
    <property type="project" value="InterPro"/>
</dbReference>
<accession>A0A845L1V1</accession>
<keyword evidence="15" id="KW-1185">Reference proteome</keyword>
<dbReference type="Pfam" id="PF01514">
    <property type="entry name" value="YscJ_FliF"/>
    <property type="match status" value="1"/>
</dbReference>
<keyword evidence="7 11" id="KW-0472">Membrane</keyword>
<keyword evidence="8 9" id="KW-0975">Bacterial flagellum</keyword>
<feature type="transmembrane region" description="Helical" evidence="11">
    <location>
        <begin position="433"/>
        <end position="453"/>
    </location>
</feature>
<dbReference type="PANTHER" id="PTHR30046:SF0">
    <property type="entry name" value="FLAGELLAR M-RING PROTEIN"/>
    <property type="match status" value="1"/>
</dbReference>
<comment type="caution">
    <text evidence="14">The sequence shown here is derived from an EMBL/GenBank/DDBJ whole genome shotgun (WGS) entry which is preliminary data.</text>
</comment>
<dbReference type="GO" id="GO:0071973">
    <property type="term" value="P:bacterial-type flagellum-dependent cell motility"/>
    <property type="evidence" value="ECO:0007669"/>
    <property type="project" value="InterPro"/>
</dbReference>
<dbReference type="OrthoDB" id="9807026at2"/>
<dbReference type="InterPro" id="IPR006182">
    <property type="entry name" value="FliF_N_dom"/>
</dbReference>
<dbReference type="AlphaFoldDB" id="A0A845L1V1"/>
<keyword evidence="14" id="KW-0282">Flagellum</keyword>
<keyword evidence="5 11" id="KW-0812">Transmembrane</keyword>
<reference evidence="14 15" key="1">
    <citation type="submission" date="2020-01" db="EMBL/GenBank/DDBJ databases">
        <title>Whole-genome sequence of Heliobacterium undosum DSM 13378.</title>
        <authorList>
            <person name="Kyndt J.A."/>
            <person name="Meyer T.E."/>
        </authorList>
    </citation>
    <scope>NUCLEOTIDE SEQUENCE [LARGE SCALE GENOMIC DNA]</scope>
    <source>
        <strain evidence="14 15">DSM 13378</strain>
    </source>
</reference>
<evidence type="ECO:0000256" key="5">
    <source>
        <dbReference type="ARBA" id="ARBA00022692"/>
    </source>
</evidence>
<feature type="transmembrane region" description="Helical" evidence="11">
    <location>
        <begin position="25"/>
        <end position="46"/>
    </location>
</feature>
<evidence type="ECO:0000256" key="7">
    <source>
        <dbReference type="ARBA" id="ARBA00023136"/>
    </source>
</evidence>
<dbReference type="PANTHER" id="PTHR30046">
    <property type="entry name" value="FLAGELLAR M-RING PROTEIN"/>
    <property type="match status" value="1"/>
</dbReference>
<evidence type="ECO:0000256" key="8">
    <source>
        <dbReference type="ARBA" id="ARBA00023143"/>
    </source>
</evidence>
<evidence type="ECO:0000256" key="2">
    <source>
        <dbReference type="ARBA" id="ARBA00004651"/>
    </source>
</evidence>
<evidence type="ECO:0000256" key="10">
    <source>
        <dbReference type="SAM" id="MobiDB-lite"/>
    </source>
</evidence>
<protein>
    <recommendedName>
        <fullName evidence="9">Flagellar M-ring protein</fullName>
    </recommendedName>
</protein>
<evidence type="ECO:0000259" key="12">
    <source>
        <dbReference type="Pfam" id="PF01514"/>
    </source>
</evidence>